<dbReference type="EMBL" id="MU007074">
    <property type="protein sequence ID" value="KAF2424476.1"/>
    <property type="molecule type" value="Genomic_DNA"/>
</dbReference>
<comment type="caution">
    <text evidence="1">The sequence shown here is derived from an EMBL/GenBank/DDBJ whole genome shotgun (WGS) entry which is preliminary data.</text>
</comment>
<keyword evidence="2" id="KW-1185">Reference proteome</keyword>
<dbReference type="AlphaFoldDB" id="A0A9P4TUB2"/>
<protein>
    <submittedName>
        <fullName evidence="1">Uncharacterized protein</fullName>
    </submittedName>
</protein>
<evidence type="ECO:0000313" key="1">
    <source>
        <dbReference type="EMBL" id="KAF2424476.1"/>
    </source>
</evidence>
<reference evidence="1" key="1">
    <citation type="journal article" date="2020" name="Stud. Mycol.">
        <title>101 Dothideomycetes genomes: a test case for predicting lifestyles and emergence of pathogens.</title>
        <authorList>
            <person name="Haridas S."/>
            <person name="Albert R."/>
            <person name="Binder M."/>
            <person name="Bloem J."/>
            <person name="Labutti K."/>
            <person name="Salamov A."/>
            <person name="Andreopoulos B."/>
            <person name="Baker S."/>
            <person name="Barry K."/>
            <person name="Bills G."/>
            <person name="Bluhm B."/>
            <person name="Cannon C."/>
            <person name="Castanera R."/>
            <person name="Culley D."/>
            <person name="Daum C."/>
            <person name="Ezra D."/>
            <person name="Gonzalez J."/>
            <person name="Henrissat B."/>
            <person name="Kuo A."/>
            <person name="Liang C."/>
            <person name="Lipzen A."/>
            <person name="Lutzoni F."/>
            <person name="Magnuson J."/>
            <person name="Mondo S."/>
            <person name="Nolan M."/>
            <person name="Ohm R."/>
            <person name="Pangilinan J."/>
            <person name="Park H.-J."/>
            <person name="Ramirez L."/>
            <person name="Alfaro M."/>
            <person name="Sun H."/>
            <person name="Tritt A."/>
            <person name="Yoshinaga Y."/>
            <person name="Zwiers L.-H."/>
            <person name="Turgeon B."/>
            <person name="Goodwin S."/>
            <person name="Spatafora J."/>
            <person name="Crous P."/>
            <person name="Grigoriev I."/>
        </authorList>
    </citation>
    <scope>NUCLEOTIDE SEQUENCE</scope>
    <source>
        <strain evidence="1">CBS 130266</strain>
    </source>
</reference>
<dbReference type="OrthoDB" id="3944128at2759"/>
<dbReference type="Proteomes" id="UP000800235">
    <property type="component" value="Unassembled WGS sequence"/>
</dbReference>
<organism evidence="1 2">
    <name type="scientific">Tothia fuscella</name>
    <dbReference type="NCBI Taxonomy" id="1048955"/>
    <lineage>
        <taxon>Eukaryota</taxon>
        <taxon>Fungi</taxon>
        <taxon>Dikarya</taxon>
        <taxon>Ascomycota</taxon>
        <taxon>Pezizomycotina</taxon>
        <taxon>Dothideomycetes</taxon>
        <taxon>Pleosporomycetidae</taxon>
        <taxon>Venturiales</taxon>
        <taxon>Cylindrosympodiaceae</taxon>
        <taxon>Tothia</taxon>
    </lineage>
</organism>
<gene>
    <name evidence="1" type="ORF">EJ08DRAFT_663928</name>
</gene>
<name>A0A9P4TUB2_9PEZI</name>
<sequence>MPKAEEEYCWERDSFTFAVPLEMSVACGSNTYILSRSKAWHETVLAPKVAGPSPVCPCLLAGELLDSYDRIQCEIYANSVKLLYAPPKSLPSMDMCATTPHLTLSNIEKADYIPLSVHQGVTMFNDKAYLSVEDIYAWTTMWTSSLSGNKTAWNCERLPLGKTIKSTLIEIQSEDLSSIRIPHINTSYPFNYADLIEPVPRSAWLGVDMYARVSPYYFGKGSAYEPQLAKDKTTRHFI</sequence>
<evidence type="ECO:0000313" key="2">
    <source>
        <dbReference type="Proteomes" id="UP000800235"/>
    </source>
</evidence>
<proteinExistence type="predicted"/>
<accession>A0A9P4TUB2</accession>